<keyword evidence="4" id="KW-0963">Cytoplasm</keyword>
<feature type="region of interest" description="Disordered" evidence="7">
    <location>
        <begin position="727"/>
        <end position="775"/>
    </location>
</feature>
<keyword evidence="8" id="KW-0732">Signal</keyword>
<evidence type="ECO:0000256" key="5">
    <source>
        <dbReference type="ARBA" id="ARBA00023136"/>
    </source>
</evidence>
<dbReference type="PROSITE" id="PS50041">
    <property type="entry name" value="C_TYPE_LECTIN_2"/>
    <property type="match status" value="2"/>
</dbReference>
<evidence type="ECO:0000256" key="8">
    <source>
        <dbReference type="SAM" id="SignalP"/>
    </source>
</evidence>
<feature type="signal peptide" evidence="8">
    <location>
        <begin position="1"/>
        <end position="23"/>
    </location>
</feature>
<evidence type="ECO:0000256" key="2">
    <source>
        <dbReference type="ARBA" id="ARBA00004514"/>
    </source>
</evidence>
<comment type="caution">
    <text evidence="10">The sequence shown here is derived from an EMBL/GenBank/DDBJ whole genome shotgun (WGS) entry which is preliminary data.</text>
</comment>
<dbReference type="Gene3D" id="3.10.100.10">
    <property type="entry name" value="Mannose-Binding Protein A, subunit A"/>
    <property type="match status" value="2"/>
</dbReference>
<dbReference type="EMBL" id="JAUCMV010000004">
    <property type="protein sequence ID" value="KAK0403530.1"/>
    <property type="molecule type" value="Genomic_DNA"/>
</dbReference>
<evidence type="ECO:0000259" key="9">
    <source>
        <dbReference type="PROSITE" id="PS50041"/>
    </source>
</evidence>
<keyword evidence="5" id="KW-0472">Membrane</keyword>
<dbReference type="Pfam" id="PF00059">
    <property type="entry name" value="Lectin_C"/>
    <property type="match status" value="1"/>
</dbReference>
<dbReference type="InterPro" id="IPR001304">
    <property type="entry name" value="C-type_lectin-like"/>
</dbReference>
<evidence type="ECO:0000256" key="4">
    <source>
        <dbReference type="ARBA" id="ARBA00022490"/>
    </source>
</evidence>
<evidence type="ECO:0000256" key="6">
    <source>
        <dbReference type="ARBA" id="ARBA00034482"/>
    </source>
</evidence>
<dbReference type="InterPro" id="IPR018619">
    <property type="entry name" value="Hyccin"/>
</dbReference>
<dbReference type="SMART" id="SM00034">
    <property type="entry name" value="CLECT"/>
    <property type="match status" value="2"/>
</dbReference>
<dbReference type="SUPFAM" id="SSF56436">
    <property type="entry name" value="C-type lectin-like"/>
    <property type="match status" value="2"/>
</dbReference>
<accession>A0AA39HDC9</accession>
<proteinExistence type="inferred from homology"/>
<evidence type="ECO:0000256" key="7">
    <source>
        <dbReference type="SAM" id="MobiDB-lite"/>
    </source>
</evidence>
<reference evidence="10" key="1">
    <citation type="submission" date="2023-06" db="EMBL/GenBank/DDBJ databases">
        <title>Genomic analysis of the entomopathogenic nematode Steinernema hermaphroditum.</title>
        <authorList>
            <person name="Schwarz E.M."/>
            <person name="Heppert J.K."/>
            <person name="Baniya A."/>
            <person name="Schwartz H.T."/>
            <person name="Tan C.-H."/>
            <person name="Antoshechkin I."/>
            <person name="Sternberg P.W."/>
            <person name="Goodrich-Blair H."/>
            <person name="Dillman A.R."/>
        </authorList>
    </citation>
    <scope>NUCLEOTIDE SEQUENCE</scope>
    <source>
        <strain evidence="10">PS9179</strain>
        <tissue evidence="10">Whole animal</tissue>
    </source>
</reference>
<dbReference type="GO" id="GO:0005829">
    <property type="term" value="C:cytosol"/>
    <property type="evidence" value="ECO:0007669"/>
    <property type="project" value="UniProtKB-SubCell"/>
</dbReference>
<keyword evidence="11" id="KW-1185">Reference proteome</keyword>
<feature type="domain" description="C-type lectin" evidence="9">
    <location>
        <begin position="172"/>
        <end position="288"/>
    </location>
</feature>
<comment type="similarity">
    <text evidence="6">Belongs to the Hyccin family.</text>
</comment>
<dbReference type="AlphaFoldDB" id="A0AA39HDC9"/>
<dbReference type="GO" id="GO:0046854">
    <property type="term" value="P:phosphatidylinositol phosphate biosynthetic process"/>
    <property type="evidence" value="ECO:0007669"/>
    <property type="project" value="TreeGrafter"/>
</dbReference>
<comment type="subcellular location">
    <subcellularLocation>
        <location evidence="1">Cell membrane</location>
    </subcellularLocation>
    <subcellularLocation>
        <location evidence="2">Cytoplasm</location>
        <location evidence="2">Cytosol</location>
    </subcellularLocation>
</comment>
<feature type="chain" id="PRO_5041457274" description="C-type lectin domain-containing protein" evidence="8">
    <location>
        <begin position="24"/>
        <end position="775"/>
    </location>
</feature>
<evidence type="ECO:0000256" key="3">
    <source>
        <dbReference type="ARBA" id="ARBA00022475"/>
    </source>
</evidence>
<evidence type="ECO:0000313" key="10">
    <source>
        <dbReference type="EMBL" id="KAK0403530.1"/>
    </source>
</evidence>
<dbReference type="Proteomes" id="UP001175271">
    <property type="component" value="Unassembled WGS sequence"/>
</dbReference>
<dbReference type="InterPro" id="IPR016186">
    <property type="entry name" value="C-type_lectin-like/link_sf"/>
</dbReference>
<dbReference type="PANTHER" id="PTHR31220:SF1">
    <property type="entry name" value="GH21176P"/>
    <property type="match status" value="1"/>
</dbReference>
<name>A0AA39HDC9_9BILA</name>
<dbReference type="PANTHER" id="PTHR31220">
    <property type="entry name" value="HYCCIN RELATED"/>
    <property type="match status" value="1"/>
</dbReference>
<protein>
    <recommendedName>
        <fullName evidence="9">C-type lectin domain-containing protein</fullName>
    </recommendedName>
</protein>
<dbReference type="InterPro" id="IPR016187">
    <property type="entry name" value="CTDL_fold"/>
</dbReference>
<dbReference type="GO" id="GO:0005886">
    <property type="term" value="C:plasma membrane"/>
    <property type="evidence" value="ECO:0007669"/>
    <property type="project" value="UniProtKB-SubCell"/>
</dbReference>
<keyword evidence="3" id="KW-1003">Cell membrane</keyword>
<dbReference type="Pfam" id="PF09790">
    <property type="entry name" value="Hyccin"/>
    <property type="match status" value="1"/>
</dbReference>
<feature type="compositionally biased region" description="Basic and acidic residues" evidence="7">
    <location>
        <begin position="729"/>
        <end position="740"/>
    </location>
</feature>
<dbReference type="CDD" id="cd00037">
    <property type="entry name" value="CLECT"/>
    <property type="match status" value="2"/>
</dbReference>
<sequence>MEHMKSVVSVLAFLALLSPRVHGLRRTIHTEFNPVPFASAERICLELGGHLSSFVPSRKFFEELKEHGLEEVWVGGVTGSNVARWFWLNGDPPKALEGLPKPPSPKYCLKADSRGKVVPHDCHKELPFGCEAANGAESEVNVLELMAGLLLKNLPTPVADNNCPPGWSRFALGRSCFRVFHEKSFRDAEIFCNSFDAHLASIHSKAEHDFVVDLASDGFPKAYPIDMTWIGGYSFRGNDVYEWTDGTPWDYDLFAPGEPNHQGTEKCINIYTDHEKPYLRNLWNNLSCGHPLKNFVCKKKEPDASPKMNSSQIQDWLTKLNESFRSSVEQHDADHCRRFLSQGAQDTHILINYLSCNYHEVNLTQPIIGQVLSLYYKGGFLRYFVLQLIPSLTSIYLSAVASRKRKSVALIETLFLAIYNEEILAGGAMCDNMSKKVEEVRIPSVRYPSIYHDPSKMHSYPEIGQLKYGGYSGNGGVQNIVRIGPFPSVEEITAENRFLVLSRLLKSVNNSLCHLSLDVICRSLCLSILAICHSGFNFSPDDEFREKVLDSSLPDDQEVFGDFVKKHRIPISPHYLLEAINGVYFSIFNGYADIALKALDAVHQRAQYEIFPDVLLVTNAMRSSLMENSLLRERKDEFVRKPLVEAPFTRELKREPVTNASLRIKKLAEDIPVVPTPEQESKTSLFDGVEGLRKKVAALKYEHRHGNHKSRKTAEEKQNELELSVIAEEGVKSSLHRDSSVEAQPENGSETHARHHRGSVSASGKIRHMDSAESS</sequence>
<evidence type="ECO:0000256" key="1">
    <source>
        <dbReference type="ARBA" id="ARBA00004236"/>
    </source>
</evidence>
<feature type="domain" description="C-type lectin" evidence="9">
    <location>
        <begin position="37"/>
        <end position="131"/>
    </location>
</feature>
<gene>
    <name evidence="10" type="ORF">QR680_016977</name>
</gene>
<dbReference type="GO" id="GO:0072659">
    <property type="term" value="P:protein localization to plasma membrane"/>
    <property type="evidence" value="ECO:0007669"/>
    <property type="project" value="TreeGrafter"/>
</dbReference>
<evidence type="ECO:0000313" key="11">
    <source>
        <dbReference type="Proteomes" id="UP001175271"/>
    </source>
</evidence>
<organism evidence="10 11">
    <name type="scientific">Steinernema hermaphroditum</name>
    <dbReference type="NCBI Taxonomy" id="289476"/>
    <lineage>
        <taxon>Eukaryota</taxon>
        <taxon>Metazoa</taxon>
        <taxon>Ecdysozoa</taxon>
        <taxon>Nematoda</taxon>
        <taxon>Chromadorea</taxon>
        <taxon>Rhabditida</taxon>
        <taxon>Tylenchina</taxon>
        <taxon>Panagrolaimomorpha</taxon>
        <taxon>Strongyloidoidea</taxon>
        <taxon>Steinernematidae</taxon>
        <taxon>Steinernema</taxon>
    </lineage>
</organism>